<keyword evidence="4" id="KW-1185">Reference proteome</keyword>
<dbReference type="InterPro" id="IPR038763">
    <property type="entry name" value="DHH_sf"/>
</dbReference>
<dbReference type="PANTHER" id="PTHR47618">
    <property type="entry name" value="BIFUNCTIONAL OLIGORIBONUCLEASE AND PAP PHOSPHATASE NRNA"/>
    <property type="match status" value="1"/>
</dbReference>
<dbReference type="KEGG" id="sdi:SDIMI_v3c08120"/>
<dbReference type="InParanoid" id="S5M0Y6"/>
<dbReference type="FunCoup" id="S5M0Y6">
    <property type="interactions" value="39"/>
</dbReference>
<dbReference type="SUPFAM" id="SSF64182">
    <property type="entry name" value="DHH phosphoesterases"/>
    <property type="match status" value="1"/>
</dbReference>
<protein>
    <submittedName>
        <fullName evidence="3">DHH family protein</fullName>
    </submittedName>
</protein>
<dbReference type="Proteomes" id="UP000014983">
    <property type="component" value="Chromosome"/>
</dbReference>
<name>S5M0Y6_9MOLU</name>
<dbReference type="PANTHER" id="PTHR47618:SF1">
    <property type="entry name" value="BIFUNCTIONAL OLIGORIBONUCLEASE AND PAP PHOSPHATASE NRNA"/>
    <property type="match status" value="1"/>
</dbReference>
<dbReference type="Gene3D" id="3.90.1640.10">
    <property type="entry name" value="inorganic pyrophosphatase (n-terminal core)"/>
    <property type="match status" value="1"/>
</dbReference>
<dbReference type="PATRIC" id="fig|1276221.3.peg.814"/>
<dbReference type="RefSeq" id="WP_020836744.1">
    <property type="nucleotide sequence ID" value="NC_021833.1"/>
</dbReference>
<dbReference type="OrthoDB" id="9803668at2"/>
<dbReference type="Gene3D" id="3.10.310.30">
    <property type="match status" value="1"/>
</dbReference>
<dbReference type="GO" id="GO:0003676">
    <property type="term" value="F:nucleic acid binding"/>
    <property type="evidence" value="ECO:0007669"/>
    <property type="project" value="InterPro"/>
</dbReference>
<dbReference type="eggNOG" id="COG0618">
    <property type="taxonomic scope" value="Bacteria"/>
</dbReference>
<feature type="domain" description="DDH" evidence="1">
    <location>
        <begin position="17"/>
        <end position="152"/>
    </location>
</feature>
<dbReference type="STRING" id="1276221.SDIMI_v3c08120"/>
<dbReference type="InterPro" id="IPR001667">
    <property type="entry name" value="DDH_dom"/>
</dbReference>
<evidence type="ECO:0000259" key="2">
    <source>
        <dbReference type="Pfam" id="PF02272"/>
    </source>
</evidence>
<dbReference type="Pfam" id="PF02272">
    <property type="entry name" value="DHHA1"/>
    <property type="match status" value="1"/>
</dbReference>
<evidence type="ECO:0000259" key="1">
    <source>
        <dbReference type="Pfam" id="PF01368"/>
    </source>
</evidence>
<proteinExistence type="predicted"/>
<dbReference type="HOGENOM" id="CLU_039720_1_0_14"/>
<evidence type="ECO:0000313" key="3">
    <source>
        <dbReference type="EMBL" id="AGR42516.1"/>
    </source>
</evidence>
<dbReference type="InterPro" id="IPR003156">
    <property type="entry name" value="DHHA1_dom"/>
</dbReference>
<feature type="domain" description="DHHA1" evidence="2">
    <location>
        <begin position="230"/>
        <end position="311"/>
    </location>
</feature>
<dbReference type="AlphaFoldDB" id="S5M0Y6"/>
<gene>
    <name evidence="3" type="ORF">SDIMI_v3c08120</name>
</gene>
<sequence length="315" mass="35811">MFNNSQILLKKIKEYKNIIISKHVSPDWDTQGSAYGLREIILDNFEDKNVFVVGEVLNKGLREIDETKLTKEIINNAILITVDVANFERVDFEFKDEVKEIFKIDHHLEVDNFAENKIVDDSAIACTQVVTLWASELNLIISKEAATFLYFGLITDSGRFLFEKTNGQTFLAAKLLIESGVNITEIYSSLFLKNLELAIWYNKAFSIAEFKNNNSIAIIKVDEDVFKNIDLGEEEIKSALSVLSGIKEIKIWLMAYKTPFNEKIKVSIRSRDFDINSVAINYNGGGHKLASGAKINNWDELNSLVKDLEILVNKK</sequence>
<dbReference type="InterPro" id="IPR051319">
    <property type="entry name" value="Oligoribo/pAp-PDE_c-di-AMP_PDE"/>
</dbReference>
<accession>S5M0Y6</accession>
<evidence type="ECO:0000313" key="4">
    <source>
        <dbReference type="Proteomes" id="UP000014983"/>
    </source>
</evidence>
<dbReference type="EMBL" id="CP005076">
    <property type="protein sequence ID" value="AGR42516.1"/>
    <property type="molecule type" value="Genomic_DNA"/>
</dbReference>
<organism evidence="3 4">
    <name type="scientific">Spiroplasma diminutum CUAS-1</name>
    <dbReference type="NCBI Taxonomy" id="1276221"/>
    <lineage>
        <taxon>Bacteria</taxon>
        <taxon>Bacillati</taxon>
        <taxon>Mycoplasmatota</taxon>
        <taxon>Mollicutes</taxon>
        <taxon>Entomoplasmatales</taxon>
        <taxon>Spiroplasmataceae</taxon>
        <taxon>Spiroplasma</taxon>
    </lineage>
</organism>
<dbReference type="Pfam" id="PF01368">
    <property type="entry name" value="DHH"/>
    <property type="match status" value="1"/>
</dbReference>
<reference evidence="3 4" key="1">
    <citation type="journal article" date="2013" name="Genome Biol. Evol.">
        <title>Comparison of metabolic capacities and inference of gene content evolution in mosquito-associated Spiroplasma diminutum and S. taiwanense.</title>
        <authorList>
            <person name="Lo W.S."/>
            <person name="Ku C."/>
            <person name="Chen L.L."/>
            <person name="Chang T.H."/>
            <person name="Kuo C.H."/>
        </authorList>
    </citation>
    <scope>NUCLEOTIDE SEQUENCE [LARGE SCALE GENOMIC DNA]</scope>
    <source>
        <strain evidence="3">CUAS-1</strain>
    </source>
</reference>